<feature type="domain" description="CEP76/DRC7 peptidase-like" evidence="1">
    <location>
        <begin position="51"/>
        <end position="127"/>
    </location>
</feature>
<dbReference type="InterPro" id="IPR052434">
    <property type="entry name" value="Tectonic-like_complex_comp"/>
</dbReference>
<dbReference type="PANTHER" id="PTHR20837:SF0">
    <property type="entry name" value="COILED-COIL AND C2 DOMAIN-CONTAINING PROTEIN 2A"/>
    <property type="match status" value="1"/>
</dbReference>
<evidence type="ECO:0000259" key="1">
    <source>
        <dbReference type="Pfam" id="PF24656"/>
    </source>
</evidence>
<name>A0A482WHW1_LAOST</name>
<accession>A0A482WHW1</accession>
<dbReference type="SMR" id="A0A482WHW1"/>
<dbReference type="InParanoid" id="A0A482WHW1"/>
<proteinExistence type="predicted"/>
<dbReference type="GO" id="GO:1904491">
    <property type="term" value="P:protein localization to ciliary transition zone"/>
    <property type="evidence" value="ECO:0007669"/>
    <property type="project" value="TreeGrafter"/>
</dbReference>
<dbReference type="GO" id="GO:0035869">
    <property type="term" value="C:ciliary transition zone"/>
    <property type="evidence" value="ECO:0007669"/>
    <property type="project" value="TreeGrafter"/>
</dbReference>
<keyword evidence="3" id="KW-1185">Reference proteome</keyword>
<dbReference type="InterPro" id="IPR056290">
    <property type="entry name" value="CEPT76/DRC7_peptidase-like_dom"/>
</dbReference>
<dbReference type="AlphaFoldDB" id="A0A482WHW1"/>
<gene>
    <name evidence="2" type="ORF">LSTR_LSTR011825</name>
</gene>
<dbReference type="PANTHER" id="PTHR20837">
    <property type="entry name" value="CENTROSOMAL PROTEIN-RELATED"/>
    <property type="match status" value="1"/>
</dbReference>
<dbReference type="Proteomes" id="UP000291343">
    <property type="component" value="Unassembled WGS sequence"/>
</dbReference>
<dbReference type="OrthoDB" id="2162143at2759"/>
<organism evidence="2 3">
    <name type="scientific">Laodelphax striatellus</name>
    <name type="common">Small brown planthopper</name>
    <name type="synonym">Delphax striatella</name>
    <dbReference type="NCBI Taxonomy" id="195883"/>
    <lineage>
        <taxon>Eukaryota</taxon>
        <taxon>Metazoa</taxon>
        <taxon>Ecdysozoa</taxon>
        <taxon>Arthropoda</taxon>
        <taxon>Hexapoda</taxon>
        <taxon>Insecta</taxon>
        <taxon>Pterygota</taxon>
        <taxon>Neoptera</taxon>
        <taxon>Paraneoptera</taxon>
        <taxon>Hemiptera</taxon>
        <taxon>Auchenorrhyncha</taxon>
        <taxon>Fulgoroidea</taxon>
        <taxon>Delphacidae</taxon>
        <taxon>Criomorphinae</taxon>
        <taxon>Laodelphax</taxon>
    </lineage>
</organism>
<sequence length="132" mass="14112">MASRCGVTRFFRPLEPPVLEDGVVTTPEMAAWFVSKIPSTPGSILFPGLFDIWLTADQVLKVLQGDSDDLAILLCCFFLRLELRAWLALGVGIPHGRSSFVLTCGGGGGGGEGGGGEVWHVWDPTSGLDTRH</sequence>
<dbReference type="Pfam" id="PF24656">
    <property type="entry name" value="CEPT76_peptidase"/>
    <property type="match status" value="1"/>
</dbReference>
<evidence type="ECO:0000313" key="2">
    <source>
        <dbReference type="EMBL" id="RZF33115.1"/>
    </source>
</evidence>
<evidence type="ECO:0000313" key="3">
    <source>
        <dbReference type="Proteomes" id="UP000291343"/>
    </source>
</evidence>
<dbReference type="STRING" id="195883.A0A482WHW1"/>
<reference evidence="2 3" key="1">
    <citation type="journal article" date="2017" name="Gigascience">
        <title>Genome sequence of the small brown planthopper, Laodelphax striatellus.</title>
        <authorList>
            <person name="Zhu J."/>
            <person name="Jiang F."/>
            <person name="Wang X."/>
            <person name="Yang P."/>
            <person name="Bao Y."/>
            <person name="Zhao W."/>
            <person name="Wang W."/>
            <person name="Lu H."/>
            <person name="Wang Q."/>
            <person name="Cui N."/>
            <person name="Li J."/>
            <person name="Chen X."/>
            <person name="Luo L."/>
            <person name="Yu J."/>
            <person name="Kang L."/>
            <person name="Cui F."/>
        </authorList>
    </citation>
    <scope>NUCLEOTIDE SEQUENCE [LARGE SCALE GENOMIC DNA]</scope>
    <source>
        <strain evidence="2">Lst14</strain>
    </source>
</reference>
<protein>
    <recommendedName>
        <fullName evidence="1">CEP76/DRC7 peptidase-like domain-containing protein</fullName>
    </recommendedName>
</protein>
<dbReference type="EMBL" id="QKKF02034824">
    <property type="protein sequence ID" value="RZF33115.1"/>
    <property type="molecule type" value="Genomic_DNA"/>
</dbReference>
<dbReference type="GO" id="GO:1905515">
    <property type="term" value="P:non-motile cilium assembly"/>
    <property type="evidence" value="ECO:0007669"/>
    <property type="project" value="TreeGrafter"/>
</dbReference>
<comment type="caution">
    <text evidence="2">The sequence shown here is derived from an EMBL/GenBank/DDBJ whole genome shotgun (WGS) entry which is preliminary data.</text>
</comment>